<dbReference type="PANTHER" id="PTHR31480">
    <property type="entry name" value="BIFUNCTIONAL LYCOPENE CYCLASE/PHYTOENE SYNTHASE"/>
    <property type="match status" value="1"/>
</dbReference>
<protein>
    <recommendedName>
        <fullName evidence="3">Phytoene synthase</fullName>
    </recommendedName>
</protein>
<dbReference type="SUPFAM" id="SSF48576">
    <property type="entry name" value="Terpenoid synthases"/>
    <property type="match status" value="1"/>
</dbReference>
<comment type="caution">
    <text evidence="1">The sequence shown here is derived from an EMBL/GenBank/DDBJ whole genome shotgun (WGS) entry which is preliminary data.</text>
</comment>
<name>A0ABQ2V9A7_9ACTN</name>
<dbReference type="Gene3D" id="1.10.600.10">
    <property type="entry name" value="Farnesyl Diphosphate Synthase"/>
    <property type="match status" value="1"/>
</dbReference>
<accession>A0ABQ2V9A7</accession>
<sequence>MSTPMSTWTTTLDAAGIQDPQLREDFTRQRSLVARYRRASYVAVRLLLPRPLVPHVIAAVAFMHHTDNLLDHGPAAERRDAYTAWEEAVRNALVTGTSDHPVIRPLLHACTHHSRLRGCVEDFLSTATIDLEFTGFTTESDYQRYLDQYSLPAFLLVACLLTPGEEPAGYRAACRTYIDGSQRLDFVNDLAEDLTGGRLTIPQDTLQRHGVTRTDLERAQSTPHVRALLHTLLQQARTTLADSHHVTALLPPANRPFARALITLEEATADAALAKGPALLTASARPPITTALRILLREYRHARRFRHSPTGRL</sequence>
<dbReference type="EMBL" id="BMRP01000016">
    <property type="protein sequence ID" value="GGU75288.1"/>
    <property type="molecule type" value="Genomic_DNA"/>
</dbReference>
<organism evidence="1 2">
    <name type="scientific">Streptomyces albospinus</name>
    <dbReference type="NCBI Taxonomy" id="285515"/>
    <lineage>
        <taxon>Bacteria</taxon>
        <taxon>Bacillati</taxon>
        <taxon>Actinomycetota</taxon>
        <taxon>Actinomycetes</taxon>
        <taxon>Kitasatosporales</taxon>
        <taxon>Streptomycetaceae</taxon>
        <taxon>Streptomyces</taxon>
    </lineage>
</organism>
<reference evidence="2" key="1">
    <citation type="journal article" date="2019" name="Int. J. Syst. Evol. Microbiol.">
        <title>The Global Catalogue of Microorganisms (GCM) 10K type strain sequencing project: providing services to taxonomists for standard genome sequencing and annotation.</title>
        <authorList>
            <consortium name="The Broad Institute Genomics Platform"/>
            <consortium name="The Broad Institute Genome Sequencing Center for Infectious Disease"/>
            <person name="Wu L."/>
            <person name="Ma J."/>
        </authorList>
    </citation>
    <scope>NUCLEOTIDE SEQUENCE [LARGE SCALE GENOMIC DNA]</scope>
    <source>
        <strain evidence="2">JCM 3399</strain>
    </source>
</reference>
<dbReference type="InterPro" id="IPR008949">
    <property type="entry name" value="Isoprenoid_synthase_dom_sf"/>
</dbReference>
<keyword evidence="2" id="KW-1185">Reference proteome</keyword>
<evidence type="ECO:0000313" key="1">
    <source>
        <dbReference type="EMBL" id="GGU75288.1"/>
    </source>
</evidence>
<proteinExistence type="predicted"/>
<evidence type="ECO:0008006" key="3">
    <source>
        <dbReference type="Google" id="ProtNLM"/>
    </source>
</evidence>
<gene>
    <name evidence="1" type="ORF">GCM10010211_46650</name>
</gene>
<evidence type="ECO:0000313" key="2">
    <source>
        <dbReference type="Proteomes" id="UP000654471"/>
    </source>
</evidence>
<dbReference type="InterPro" id="IPR002060">
    <property type="entry name" value="Squ/phyt_synthse"/>
</dbReference>
<dbReference type="Pfam" id="PF00494">
    <property type="entry name" value="SQS_PSY"/>
    <property type="match status" value="1"/>
</dbReference>
<dbReference type="Proteomes" id="UP000654471">
    <property type="component" value="Unassembled WGS sequence"/>
</dbReference>